<evidence type="ECO:0000313" key="1">
    <source>
        <dbReference type="EMBL" id="MBR0551182.1"/>
    </source>
</evidence>
<evidence type="ECO:0000313" key="2">
    <source>
        <dbReference type="Proteomes" id="UP000676996"/>
    </source>
</evidence>
<dbReference type="Pfam" id="PF10924">
    <property type="entry name" value="DUF2711"/>
    <property type="match status" value="1"/>
</dbReference>
<organism evidence="1 2">
    <name type="scientific">Stakelama marina</name>
    <dbReference type="NCBI Taxonomy" id="2826939"/>
    <lineage>
        <taxon>Bacteria</taxon>
        <taxon>Pseudomonadati</taxon>
        <taxon>Pseudomonadota</taxon>
        <taxon>Alphaproteobacteria</taxon>
        <taxon>Sphingomonadales</taxon>
        <taxon>Sphingomonadaceae</taxon>
        <taxon>Stakelama</taxon>
    </lineage>
</organism>
<dbReference type="RefSeq" id="WP_284052470.1">
    <property type="nucleotide sequence ID" value="NZ_JAGRQC010000001.1"/>
</dbReference>
<dbReference type="AlphaFoldDB" id="A0A8T4IAN6"/>
<reference evidence="1" key="1">
    <citation type="submission" date="2021-04" db="EMBL/GenBank/DDBJ databases">
        <title>Ouciella asimina sp. nov., isolated from the surface seawater in the hydrothermal field of Okinawa Trough.</title>
        <authorList>
            <person name="Shuang W."/>
        </authorList>
    </citation>
    <scope>NUCLEOTIDE SEQUENCE</scope>
    <source>
        <strain evidence="1">LXI357</strain>
    </source>
</reference>
<dbReference type="InterPro" id="IPR024250">
    <property type="entry name" value="DUF2711"/>
</dbReference>
<sequence length="272" mass="31003">MDKINRGKFGPPDDTPIMPWYGGVYSHGFVALHPFFIVEGLDPNTCEYGTLVLERSKLPSELGLLEWMDEEADKRRACKEIKPEGVDGLSKRFGQQISWRTMCQQNDFTNHCELDRALRTSIGGLRHDLADNAASDRLASYCSRNRIFPPNEGSFQPLMQSSLAGVFRQAGFQSVLVGDEFGDDERLVDIGLMERDELWDGMAELPQYGIKRLIAPDRSLFAWVHWDSFYTMIFGTDEGLHGLKINRLFEGFWCSDETNTYWLTQACIPLVE</sequence>
<dbReference type="Proteomes" id="UP000676996">
    <property type="component" value="Unassembled WGS sequence"/>
</dbReference>
<accession>A0A8T4IAN6</accession>
<comment type="caution">
    <text evidence="1">The sequence shown here is derived from an EMBL/GenBank/DDBJ whole genome shotgun (WGS) entry which is preliminary data.</text>
</comment>
<dbReference type="EMBL" id="JAGRQC010000001">
    <property type="protein sequence ID" value="MBR0551182.1"/>
    <property type="molecule type" value="Genomic_DNA"/>
</dbReference>
<proteinExistence type="predicted"/>
<keyword evidence="2" id="KW-1185">Reference proteome</keyword>
<gene>
    <name evidence="1" type="ORF">J7S20_01530</name>
</gene>
<name>A0A8T4IAN6_9SPHN</name>
<protein>
    <submittedName>
        <fullName evidence="1">DUF2711 family protein</fullName>
    </submittedName>
</protein>